<evidence type="ECO:0000313" key="6">
    <source>
        <dbReference type="EMBL" id="CAG6705566.1"/>
    </source>
</evidence>
<accession>A0A8D8UKH0</accession>
<dbReference type="InterPro" id="IPR035595">
    <property type="entry name" value="UDP_glycos_trans_CS"/>
</dbReference>
<dbReference type="InterPro" id="IPR002213">
    <property type="entry name" value="UDP_glucos_trans"/>
</dbReference>
<evidence type="ECO:0000256" key="5">
    <source>
        <dbReference type="SAM" id="Phobius"/>
    </source>
</evidence>
<dbReference type="AlphaFoldDB" id="A0A8D8UKH0"/>
<dbReference type="PANTHER" id="PTHR48043:SF159">
    <property type="entry name" value="EG:EG0003.4 PROTEIN-RELATED"/>
    <property type="match status" value="1"/>
</dbReference>
<dbReference type="EMBL" id="HBUF01342535">
    <property type="protein sequence ID" value="CAG6705566.1"/>
    <property type="molecule type" value="Transcribed_RNA"/>
</dbReference>
<sequence length="568" mass="64125">MSQLDIFLGPKLIPKYVTTCPVYFHISMKRVSSLLVVTLLTSFLYPRCHGYHILVLGVFPFYSHLMMLSVISNELVSQGHNVTFVTVKTTRPHPNLNLIINKDVMTGQMNPEFLKNLGRAGSRELTRMLWSLAKNGTDTLLATKELKSFIDAPLDDPKRPKFDAIISETYFLHEALSAGFAQKFSCPLINFQPLVSPPNVAYMIGDPHNPAYMPDYKMTFTSNMNFWQRLENTYFSVYSTLYQNLIYLPAMDKIMRTHFATVGASNWPYIADILRERQTLTLVDASFTMTGSIAHAPNVADIGGLHIVPGQPLPKDIADFVSSFAEHGIIYFSMGSYLNAEILEEWRVERLIRLFATLKQGVLWKTTTSPRLSARLPSNVKTSKWFPQNDVLAHPSCRLFITHGGVHSAFESIYHGVPMLIIPVFADQKQNGQRAHEVGYGEAINFEKFEYEELSDKLQAVLFQTKYKSTVQHLSNVYKSSPVHPLQKAISGIEYVIRTGGAAHLKTKATDLPWYQLLLLDVIGFCLILLGLILYVVYRTGGILLNLVYGNQNQSSVKVKQSVNKKKQ</sequence>
<evidence type="ECO:0000256" key="2">
    <source>
        <dbReference type="ARBA" id="ARBA00022676"/>
    </source>
</evidence>
<feature type="transmembrane region" description="Helical" evidence="5">
    <location>
        <begin position="514"/>
        <end position="538"/>
    </location>
</feature>
<protein>
    <submittedName>
        <fullName evidence="6">UDP-glucuronosyltransferase 2B9</fullName>
    </submittedName>
</protein>
<dbReference type="PROSITE" id="PS00375">
    <property type="entry name" value="UDPGT"/>
    <property type="match status" value="1"/>
</dbReference>
<dbReference type="FunFam" id="3.40.50.2000:FF:000021">
    <property type="entry name" value="UDP-glucuronosyltransferase"/>
    <property type="match status" value="1"/>
</dbReference>
<dbReference type="Gene3D" id="3.40.50.2000">
    <property type="entry name" value="Glycogen Phosphorylase B"/>
    <property type="match status" value="2"/>
</dbReference>
<reference evidence="6" key="1">
    <citation type="submission" date="2021-05" db="EMBL/GenBank/DDBJ databases">
        <authorList>
            <person name="Alioto T."/>
            <person name="Alioto T."/>
            <person name="Gomez Garrido J."/>
        </authorList>
    </citation>
    <scope>NUCLEOTIDE SEQUENCE</scope>
</reference>
<dbReference type="GO" id="GO:0008194">
    <property type="term" value="F:UDP-glycosyltransferase activity"/>
    <property type="evidence" value="ECO:0007669"/>
    <property type="project" value="InterPro"/>
</dbReference>
<keyword evidence="5" id="KW-0472">Membrane</keyword>
<evidence type="ECO:0000256" key="4">
    <source>
        <dbReference type="RuleBase" id="RU003718"/>
    </source>
</evidence>
<name>A0A8D8UKH0_9HEMI</name>
<evidence type="ECO:0000256" key="3">
    <source>
        <dbReference type="ARBA" id="ARBA00022679"/>
    </source>
</evidence>
<organism evidence="6">
    <name type="scientific">Cacopsylla melanoneura</name>
    <dbReference type="NCBI Taxonomy" id="428564"/>
    <lineage>
        <taxon>Eukaryota</taxon>
        <taxon>Metazoa</taxon>
        <taxon>Ecdysozoa</taxon>
        <taxon>Arthropoda</taxon>
        <taxon>Hexapoda</taxon>
        <taxon>Insecta</taxon>
        <taxon>Pterygota</taxon>
        <taxon>Neoptera</taxon>
        <taxon>Paraneoptera</taxon>
        <taxon>Hemiptera</taxon>
        <taxon>Sternorrhyncha</taxon>
        <taxon>Psylloidea</taxon>
        <taxon>Psyllidae</taxon>
        <taxon>Psyllinae</taxon>
        <taxon>Cacopsylla</taxon>
    </lineage>
</organism>
<comment type="similarity">
    <text evidence="1 4">Belongs to the UDP-glycosyltransferase family.</text>
</comment>
<dbReference type="Pfam" id="PF00201">
    <property type="entry name" value="UDPGT"/>
    <property type="match status" value="1"/>
</dbReference>
<dbReference type="CDD" id="cd03784">
    <property type="entry name" value="GT1_Gtf-like"/>
    <property type="match status" value="1"/>
</dbReference>
<keyword evidence="3 4" id="KW-0808">Transferase</keyword>
<dbReference type="SUPFAM" id="SSF53756">
    <property type="entry name" value="UDP-Glycosyltransferase/glycogen phosphorylase"/>
    <property type="match status" value="1"/>
</dbReference>
<dbReference type="PANTHER" id="PTHR48043">
    <property type="entry name" value="EG:EG0003.4 PROTEIN-RELATED"/>
    <property type="match status" value="1"/>
</dbReference>
<proteinExistence type="inferred from homology"/>
<dbReference type="InterPro" id="IPR050271">
    <property type="entry name" value="UDP-glycosyltransferase"/>
</dbReference>
<keyword evidence="5" id="KW-0812">Transmembrane</keyword>
<evidence type="ECO:0000256" key="1">
    <source>
        <dbReference type="ARBA" id="ARBA00009995"/>
    </source>
</evidence>
<keyword evidence="2 4" id="KW-0328">Glycosyltransferase</keyword>
<keyword evidence="5" id="KW-1133">Transmembrane helix</keyword>